<dbReference type="SUPFAM" id="SSF47576">
    <property type="entry name" value="Calponin-homology domain, CH-domain"/>
    <property type="match status" value="1"/>
</dbReference>
<keyword evidence="6" id="KW-0677">Repeat</keyword>
<dbReference type="CDD" id="cd21223">
    <property type="entry name" value="CH_ASPM_rpt1"/>
    <property type="match status" value="1"/>
</dbReference>
<dbReference type="Pfam" id="PF00612">
    <property type="entry name" value="IQ"/>
    <property type="match status" value="9"/>
</dbReference>
<evidence type="ECO:0000259" key="12">
    <source>
        <dbReference type="PROSITE" id="PS50021"/>
    </source>
</evidence>
<keyword evidence="8" id="KW-0112">Calmodulin-binding</keyword>
<evidence type="ECO:0000256" key="11">
    <source>
        <dbReference type="ARBA" id="ARBA00023306"/>
    </source>
</evidence>
<dbReference type="InterPro" id="IPR000048">
    <property type="entry name" value="IQ_motif_EF-hand-BS"/>
</dbReference>
<dbReference type="GO" id="GO:0051295">
    <property type="term" value="P:establishment of meiotic spindle localization"/>
    <property type="evidence" value="ECO:0007669"/>
    <property type="project" value="TreeGrafter"/>
</dbReference>
<evidence type="ECO:0000256" key="2">
    <source>
        <dbReference type="ARBA" id="ARBA00004496"/>
    </source>
</evidence>
<keyword evidence="3" id="KW-0963">Cytoplasm</keyword>
<dbReference type="EMBL" id="CAVLEF010000009">
    <property type="protein sequence ID" value="CAK1547078.1"/>
    <property type="molecule type" value="Genomic_DNA"/>
</dbReference>
<evidence type="ECO:0000313" key="14">
    <source>
        <dbReference type="Proteomes" id="UP001497472"/>
    </source>
</evidence>
<protein>
    <recommendedName>
        <fullName evidence="12">Calponin-homology (CH) domain-containing protein</fullName>
    </recommendedName>
</protein>
<evidence type="ECO:0000256" key="9">
    <source>
        <dbReference type="ARBA" id="ARBA00023054"/>
    </source>
</evidence>
<dbReference type="SMART" id="SM00015">
    <property type="entry name" value="IQ"/>
    <property type="match status" value="30"/>
</dbReference>
<feature type="domain" description="Calponin-homology (CH)" evidence="12">
    <location>
        <begin position="816"/>
        <end position="948"/>
    </location>
</feature>
<keyword evidence="7" id="KW-0498">Mitosis</keyword>
<keyword evidence="9" id="KW-0175">Coiled coil</keyword>
<comment type="caution">
    <text evidence="13">The sequence shown here is derived from an EMBL/GenBank/DDBJ whole genome shotgun (WGS) entry which is preliminary data.</text>
</comment>
<evidence type="ECO:0000256" key="4">
    <source>
        <dbReference type="ARBA" id="ARBA00022553"/>
    </source>
</evidence>
<dbReference type="GO" id="GO:0005516">
    <property type="term" value="F:calmodulin binding"/>
    <property type="evidence" value="ECO:0007669"/>
    <property type="project" value="UniProtKB-KW"/>
</dbReference>
<keyword evidence="4" id="KW-0597">Phosphoprotein</keyword>
<evidence type="ECO:0000313" key="13">
    <source>
        <dbReference type="EMBL" id="CAK1547078.1"/>
    </source>
</evidence>
<dbReference type="Pfam" id="PF15780">
    <property type="entry name" value="ASH"/>
    <property type="match status" value="1"/>
</dbReference>
<organism evidence="13 14">
    <name type="scientific">Leptosia nina</name>
    <dbReference type="NCBI Taxonomy" id="320188"/>
    <lineage>
        <taxon>Eukaryota</taxon>
        <taxon>Metazoa</taxon>
        <taxon>Ecdysozoa</taxon>
        <taxon>Arthropoda</taxon>
        <taxon>Hexapoda</taxon>
        <taxon>Insecta</taxon>
        <taxon>Pterygota</taxon>
        <taxon>Neoptera</taxon>
        <taxon>Endopterygota</taxon>
        <taxon>Lepidoptera</taxon>
        <taxon>Glossata</taxon>
        <taxon>Ditrysia</taxon>
        <taxon>Papilionoidea</taxon>
        <taxon>Pieridae</taxon>
        <taxon>Pierinae</taxon>
        <taxon>Leptosia</taxon>
    </lineage>
</organism>
<evidence type="ECO:0000256" key="8">
    <source>
        <dbReference type="ARBA" id="ARBA00022860"/>
    </source>
</evidence>
<dbReference type="Pfam" id="PF00307">
    <property type="entry name" value="CH"/>
    <property type="match status" value="1"/>
</dbReference>
<keyword evidence="14" id="KW-1185">Reference proteome</keyword>
<evidence type="ECO:0000256" key="1">
    <source>
        <dbReference type="ARBA" id="ARBA00004123"/>
    </source>
</evidence>
<evidence type="ECO:0000256" key="10">
    <source>
        <dbReference type="ARBA" id="ARBA00023242"/>
    </source>
</evidence>
<dbReference type="InterPro" id="IPR051185">
    <property type="entry name" value="ASPM"/>
</dbReference>
<gene>
    <name evidence="13" type="ORF">LNINA_LOCUS6575</name>
</gene>
<dbReference type="GO" id="GO:0005737">
    <property type="term" value="C:cytoplasm"/>
    <property type="evidence" value="ECO:0007669"/>
    <property type="project" value="UniProtKB-SubCell"/>
</dbReference>
<reference evidence="13 14" key="1">
    <citation type="submission" date="2023-11" db="EMBL/GenBank/DDBJ databases">
        <authorList>
            <person name="Okamura Y."/>
        </authorList>
    </citation>
    <scope>NUCLEOTIDE SEQUENCE [LARGE SCALE GENOMIC DNA]</scope>
</reference>
<keyword evidence="10" id="KW-0539">Nucleus</keyword>
<dbReference type="Gene3D" id="1.10.418.10">
    <property type="entry name" value="Calponin-like domain"/>
    <property type="match status" value="1"/>
</dbReference>
<dbReference type="GO" id="GO:0000278">
    <property type="term" value="P:mitotic cell cycle"/>
    <property type="evidence" value="ECO:0007669"/>
    <property type="project" value="TreeGrafter"/>
</dbReference>
<dbReference type="InterPro" id="IPR001715">
    <property type="entry name" value="CH_dom"/>
</dbReference>
<comment type="subcellular location">
    <subcellularLocation>
        <location evidence="2">Cytoplasm</location>
    </subcellularLocation>
    <subcellularLocation>
        <location evidence="1">Nucleus</location>
    </subcellularLocation>
</comment>
<keyword evidence="5" id="KW-0132">Cell division</keyword>
<dbReference type="PROSITE" id="PS50021">
    <property type="entry name" value="CH"/>
    <property type="match status" value="1"/>
</dbReference>
<dbReference type="GO" id="GO:0005634">
    <property type="term" value="C:nucleus"/>
    <property type="evidence" value="ECO:0007669"/>
    <property type="project" value="UniProtKB-SubCell"/>
</dbReference>
<dbReference type="Gene3D" id="1.20.5.190">
    <property type="match status" value="11"/>
</dbReference>
<dbReference type="GO" id="GO:0051301">
    <property type="term" value="P:cell division"/>
    <property type="evidence" value="ECO:0007669"/>
    <property type="project" value="UniProtKB-KW"/>
</dbReference>
<accession>A0AAV1JEZ0</accession>
<dbReference type="CDD" id="cd23767">
    <property type="entry name" value="IQCD"/>
    <property type="match status" value="2"/>
</dbReference>
<evidence type="ECO:0000256" key="3">
    <source>
        <dbReference type="ARBA" id="ARBA00022490"/>
    </source>
</evidence>
<dbReference type="PROSITE" id="PS50096">
    <property type="entry name" value="IQ"/>
    <property type="match status" value="9"/>
</dbReference>
<keyword evidence="11" id="KW-0131">Cell cycle</keyword>
<dbReference type="GO" id="GO:0000922">
    <property type="term" value="C:spindle pole"/>
    <property type="evidence" value="ECO:0007669"/>
    <property type="project" value="TreeGrafter"/>
</dbReference>
<dbReference type="InterPro" id="IPR036872">
    <property type="entry name" value="CH_dom_sf"/>
</dbReference>
<dbReference type="SMART" id="SM00033">
    <property type="entry name" value="CH"/>
    <property type="match status" value="1"/>
</dbReference>
<name>A0AAV1JEZ0_9NEOP</name>
<dbReference type="PANTHER" id="PTHR22706:SF1">
    <property type="entry name" value="ASSEMBLY FACTOR FOR SPINDLE MICROTUBULES"/>
    <property type="match status" value="1"/>
</dbReference>
<dbReference type="PANTHER" id="PTHR22706">
    <property type="entry name" value="ASSEMBLY FACTOR FOR SPINDLE MICROTUBULES"/>
    <property type="match status" value="1"/>
</dbReference>
<evidence type="ECO:0000256" key="6">
    <source>
        <dbReference type="ARBA" id="ARBA00022737"/>
    </source>
</evidence>
<evidence type="ECO:0000256" key="7">
    <source>
        <dbReference type="ARBA" id="ARBA00022776"/>
    </source>
</evidence>
<dbReference type="InterPro" id="IPR031549">
    <property type="entry name" value="ASH"/>
</dbReference>
<dbReference type="Proteomes" id="UP001497472">
    <property type="component" value="Unassembled WGS sequence"/>
</dbReference>
<proteinExistence type="predicted"/>
<dbReference type="GO" id="GO:0007051">
    <property type="term" value="P:spindle organization"/>
    <property type="evidence" value="ECO:0007669"/>
    <property type="project" value="TreeGrafter"/>
</dbReference>
<sequence>MFFQIENTPERIRKERKPKTVLQTSPKDEIPRLTLAPFSRPPKVIFENVVVGTSCEKYLELFNPSKEIQEITLKATLPGLYVDLPQGCVALDPQSCYCITLVWTPLEVIALRETLRFTNEKRGRFDVIVVLKSILPGKNKIKGFKTSPGRIKKKTLKKSPGNISKKKVKVFNTTNEVTKVKIVQSTKLSSQCNITAYKSPENPFEANYDSNFTFNSSEVFANRIKPDNDFYLHRTYDKATLNNLEASTCMLKESNRQNTSATDLFDNLTFTPLKSVQSKTEKLEKGPNIVFSINSDSNYDSLETSDSNKENETHSIMCITSTHTNENRWLTVDNYTRLNQYIENETPKMIAKKVPQTSSPKDLNSPNFSINTDYSRISDLSFFPQRFSTERKPLSKLNYEISEDDQNIKIITDTYIKESPLENHINQVEARQPFSNKEPRFCKQALFKEQENRNNFERNHYRLDHNLWQHDVKSENRSPPRSITPPLQSIPEESIHLSDTQTFDKSTRDTETFSINRTYNKNDKSIMKQSLWSKKAVVKSKGPPSIRESFCTTNHTFVSNKSVQNISLGYIPNAYSQSLIINPFSSCTQFYDEALIKKFEKEFKRWLNYILTPPDLESNIEQKIDIGKVWIESRNTEVPTAPTKEKVCSSYHNSSRLESLRKSARTLLKSPEMCEVLRKLNAQIDKKLICIRDDRNLHLDVGLQKTIMEIILSYNPLWLRLGLEVIYNLVLPLKSNSDIEGITTFIVQRMFKNPFLKNKNAKSTAAPNILLPAYIEAIKKFTLKKFFSLVYFLDQAKQKKIISHDPCLFCRNAVCKESRQILIRFTRELIAGIGDITRHLRPTGYVVVHKQTYIDEYKYGVNDIAIDLRDGVRLTKVSEIILLKDNLIKQLRAPAISRLQKIHNVEVALKALRGENFEIEGEITATDIADGHREKTLSLLWQLIHVFRAPLFQKAANVIQIWWRKKYDVILEKRMIEEKELRRKHTAAGIIQFWWRQIQNKRRYEKRLYEVTRATITLQKFCRMWLCKTRLRRYKQSVLVIETWYRSMKLMQAAKQILREKKEERKLKSAIIIQTCFRRWICLKRYRSIVNGVVKIQTAFRRYSARKRYIQLRNYAIVIQSRFRNVLLTRKLLKRYAELKKATIIIQRQYRAQVAMKQSRKNYTELRNAVIAIQNRYRAQKLMKIERTRFELLKHSCVTIQRHLRAYRLGKETRSAFLTKRHAAILIQNWYRSQKARISFKRLKQAVIIVQRRYRAQILMKSERSKYNILKHSCTVIQTYFRAYRLGKATRKVFLEQRTAVIKIQNWYRTQHIRSEYKELKEAVITIQRRYRAQRKMHEERSKYLLLKKSCVAIQRFYRAYQLGKEIRTQYLKQTNAVLKIQDWYRSSKMSQKARHAFLCLKQAVIKIQHRFRAYRQMSIERTKFELVKRSCLTIQRYFRAFKLRVQVRSIYLEKRNAAMKIQAWYRSCKNGQRIKQEYNCTKRAIILIQRRYRAQKKMQLERARFESLKSSCITIQRYYRAYRLGKETQKWYMRQRSAAVKIQKWYRNCKKGQIALWEYQKTKKACITIQKIYRSYLITKRQRKEYLRIKMATVCVQKYYRCYKQAKIIRQCYVELKTTVIYVQRKFRALQAMKKARNQYLLEKKSASTIQRRFRALRSMRILRKEYLLKRTAAIVIQQKFRAYCLMRQQRKQFLIAKIACIRIQRFYRAVVTGRRERQKYLTVKNAAITMQTRFRALMQMRRERTAFIAKRKAAIIVQERYRAHKLMIQQKCVYKTTLEACVLIQRKYRAYILAKKERAKYLKLKYTIAALQKWYRSVLETRKRRQEYLILREKVIVLQSFFRMAIIRKQYHERREAILKIQRHYRLFLSMKTQRSRFLEMKSSITKIQAQVRGFLQKRKFQQIKAAVVLIQCAYRLKQTRQLILQNKRGKAALCIQKNTRRYLAQIKYERCRQKIIFIQRWWKALLLTKQMRNDYLRKRDAITKIQALSRGYLVRKQVESKKENLKKEREERRRNWAAARIQAFFRGVKVRKASNKYVTALRKRWREGKLVSTQRTLAERAEEALYILNSNMDIPAVLDAFTVLEQTTVLWPQKYAVKAGLLVHNVFGFMAATNRSLSSIEVLTRGATFLVNMTRYHITGPKLYQRDRVSAVLKYMWRFSTTEPNLFCRLATYLWLFAKYENTKKDLKEFLNEPDNHKMLLAIKNNIGRMKKMASNSMKYKLSTSQPSRKMSLPSRNTDRSSLNISVCSNVSMSCSVRNKNAITLPLLEPDYGIDRPGTLRYFEDPQQAIDCLFVTYDL</sequence>
<evidence type="ECO:0000256" key="5">
    <source>
        <dbReference type="ARBA" id="ARBA00022618"/>
    </source>
</evidence>